<keyword evidence="10" id="KW-1185">Reference proteome</keyword>
<dbReference type="InterPro" id="IPR036259">
    <property type="entry name" value="MFS_trans_sf"/>
</dbReference>
<feature type="transmembrane region" description="Helical" evidence="7">
    <location>
        <begin position="657"/>
        <end position="678"/>
    </location>
</feature>
<name>A0A0D2CKY1_9EURO</name>
<dbReference type="InterPro" id="IPR021858">
    <property type="entry name" value="Fun_TF"/>
</dbReference>
<evidence type="ECO:0000256" key="2">
    <source>
        <dbReference type="ARBA" id="ARBA00010992"/>
    </source>
</evidence>
<dbReference type="InterPro" id="IPR050360">
    <property type="entry name" value="MFS_Sugar_Transporters"/>
</dbReference>
<evidence type="ECO:0000313" key="9">
    <source>
        <dbReference type="EMBL" id="KIW50467.1"/>
    </source>
</evidence>
<proteinExistence type="inferred from homology"/>
<evidence type="ECO:0000256" key="3">
    <source>
        <dbReference type="ARBA" id="ARBA00022448"/>
    </source>
</evidence>
<dbReference type="EMBL" id="KN847323">
    <property type="protein sequence ID" value="KIW50467.1"/>
    <property type="molecule type" value="Genomic_DNA"/>
</dbReference>
<keyword evidence="3" id="KW-0813">Transport</keyword>
<gene>
    <name evidence="9" type="ORF">PV05_12053</name>
</gene>
<feature type="transmembrane region" description="Helical" evidence="7">
    <location>
        <begin position="379"/>
        <end position="397"/>
    </location>
</feature>
<feature type="transmembrane region" description="Helical" evidence="7">
    <location>
        <begin position="757"/>
        <end position="777"/>
    </location>
</feature>
<feature type="transmembrane region" description="Helical" evidence="7">
    <location>
        <begin position="783"/>
        <end position="804"/>
    </location>
</feature>
<evidence type="ECO:0000256" key="5">
    <source>
        <dbReference type="ARBA" id="ARBA00022989"/>
    </source>
</evidence>
<comment type="similarity">
    <text evidence="2">Belongs to the major facilitator superfamily. Sugar transporter (TC 2.A.1.1) family.</text>
</comment>
<dbReference type="InterPro" id="IPR020846">
    <property type="entry name" value="MFS_dom"/>
</dbReference>
<sequence>MIRLPDAGDINILYAIPARVGPDQASVYISHLFSSFLHQHSFLGQIGNEHRDLKGLINSSSSLHNAALALGALDLELYKRPGSALVKPATALKYYHEAVKSLQDDIAHSEFSVKNDNASLWSTILLGIFELMYDSSGNAFLAHFMYGTSRLVEYQGVIADRDLYLTIRVLELIRALVFWTDTFLVGPQWQVSMAWMFDEAMCHDWHPIDALFDLAVQFIALNQRAELAVRSACPVASEENIEALRSAALDGITLRIMMFQWHALSLKWSQSHIQKDGIDAPMQLALILYHTLSICLSNIFRSQDYSRLGLEVPRLPDEANLMHASRILDLVEIALQQTNLAGFLYCWPVQVASLRYGISMEQRERSLAIVQEIEKRGFVFGYDNAVFSGIIVLPWFLETFHHPDSALLGTVSSLYNVGCAIGAIYAFLFGAQLGRRKTIMSGASIATVGVVIMCTAEKIAQLLVGRIVTGVGVGVLTSTVGLWQAETTPARVRGRFMCLELLLGGMGLVTAFYTNYGLRNNKTRTAFVLPLALQLVFILSVGILVAFLPESPHWLFKNDRQDEALRVIMRLQGHNATRDDPQVQLHMHEISEASRLEGEKGGFFSGIFINGPTQNFKRICYGSGIMIMHQLNGINSVTYYVPTLVQTFIHASHSTSLWISGLFGVVAFVFSIWPVLFVDKLGRRPFLVAGSAGQTVCFAIVAALLATAPAKGSPAYGIVTLSFVFVYYAVNISTWYPITWLYPAELMPLHIREKGMGIAVFTYWIFQFMIVEVTPIALKNIGYRFYIILSVFNALIGAILFFFYPETKRKSLEEIDFFFAKKDMGLTVETVGIEREEKHHEDVAVQVENTEHELRTINIEQRA</sequence>
<dbReference type="AlphaFoldDB" id="A0A0D2CKY1"/>
<dbReference type="RefSeq" id="XP_013311051.1">
    <property type="nucleotide sequence ID" value="XM_013455597.1"/>
</dbReference>
<evidence type="ECO:0000256" key="7">
    <source>
        <dbReference type="SAM" id="Phobius"/>
    </source>
</evidence>
<dbReference type="GO" id="GO:0016020">
    <property type="term" value="C:membrane"/>
    <property type="evidence" value="ECO:0007669"/>
    <property type="project" value="UniProtKB-SubCell"/>
</dbReference>
<dbReference type="GeneID" id="25333961"/>
<feature type="transmembrane region" description="Helical" evidence="7">
    <location>
        <begin position="413"/>
        <end position="431"/>
    </location>
</feature>
<dbReference type="OrthoDB" id="6339427at2759"/>
<reference evidence="9 10" key="1">
    <citation type="submission" date="2015-01" db="EMBL/GenBank/DDBJ databases">
        <title>The Genome Sequence of Exophiala xenobiotica CBS118157.</title>
        <authorList>
            <consortium name="The Broad Institute Genomics Platform"/>
            <person name="Cuomo C."/>
            <person name="de Hoog S."/>
            <person name="Gorbushina A."/>
            <person name="Stielow B."/>
            <person name="Teixiera M."/>
            <person name="Abouelleil A."/>
            <person name="Chapman S.B."/>
            <person name="Priest M."/>
            <person name="Young S.K."/>
            <person name="Wortman J."/>
            <person name="Nusbaum C."/>
            <person name="Birren B."/>
        </authorList>
    </citation>
    <scope>NUCLEOTIDE SEQUENCE [LARGE SCALE GENOMIC DNA]</scope>
    <source>
        <strain evidence="9 10">CBS 118157</strain>
    </source>
</reference>
<dbReference type="Pfam" id="PF00083">
    <property type="entry name" value="Sugar_tr"/>
    <property type="match status" value="1"/>
</dbReference>
<feature type="transmembrane region" description="Helical" evidence="7">
    <location>
        <begin position="526"/>
        <end position="548"/>
    </location>
</feature>
<dbReference type="GO" id="GO:0005351">
    <property type="term" value="F:carbohydrate:proton symporter activity"/>
    <property type="evidence" value="ECO:0007669"/>
    <property type="project" value="TreeGrafter"/>
</dbReference>
<dbReference type="FunFam" id="1.20.1250.20:FF:000134">
    <property type="entry name" value="MFS sugar transporter protein"/>
    <property type="match status" value="1"/>
</dbReference>
<dbReference type="PANTHER" id="PTHR48022:SF28">
    <property type="entry name" value="MAJOR FACILITATOR SUPERFAMILY (MFS) PROFILE DOMAIN-CONTAINING PROTEIN-RELATED"/>
    <property type="match status" value="1"/>
</dbReference>
<dbReference type="HOGENOM" id="CLU_331762_0_0_1"/>
<organism evidence="9 10">
    <name type="scientific">Exophiala xenobiotica</name>
    <dbReference type="NCBI Taxonomy" id="348802"/>
    <lineage>
        <taxon>Eukaryota</taxon>
        <taxon>Fungi</taxon>
        <taxon>Dikarya</taxon>
        <taxon>Ascomycota</taxon>
        <taxon>Pezizomycotina</taxon>
        <taxon>Eurotiomycetes</taxon>
        <taxon>Chaetothyriomycetidae</taxon>
        <taxon>Chaetothyriales</taxon>
        <taxon>Herpotrichiellaceae</taxon>
        <taxon>Exophiala</taxon>
    </lineage>
</organism>
<keyword evidence="4 7" id="KW-0812">Transmembrane</keyword>
<dbReference type="Proteomes" id="UP000054342">
    <property type="component" value="Unassembled WGS sequence"/>
</dbReference>
<dbReference type="Gene3D" id="1.20.1250.20">
    <property type="entry name" value="MFS general substrate transporter like domains"/>
    <property type="match status" value="1"/>
</dbReference>
<keyword evidence="5 7" id="KW-1133">Transmembrane helix</keyword>
<comment type="subcellular location">
    <subcellularLocation>
        <location evidence="1">Membrane</location>
        <topology evidence="1">Multi-pass membrane protein</topology>
    </subcellularLocation>
</comment>
<evidence type="ECO:0000313" key="10">
    <source>
        <dbReference type="Proteomes" id="UP000054342"/>
    </source>
</evidence>
<feature type="transmembrane region" description="Helical" evidence="7">
    <location>
        <begin position="685"/>
        <end position="708"/>
    </location>
</feature>
<accession>A0A0D2CKY1</accession>
<evidence type="ECO:0000256" key="6">
    <source>
        <dbReference type="ARBA" id="ARBA00023136"/>
    </source>
</evidence>
<evidence type="ECO:0000256" key="4">
    <source>
        <dbReference type="ARBA" id="ARBA00022692"/>
    </source>
</evidence>
<dbReference type="SUPFAM" id="SSF103473">
    <property type="entry name" value="MFS general substrate transporter"/>
    <property type="match status" value="1"/>
</dbReference>
<evidence type="ECO:0000259" key="8">
    <source>
        <dbReference type="PROSITE" id="PS50850"/>
    </source>
</evidence>
<dbReference type="InterPro" id="IPR003663">
    <property type="entry name" value="Sugar/inositol_transpt"/>
</dbReference>
<dbReference type="PROSITE" id="PS50850">
    <property type="entry name" value="MFS"/>
    <property type="match status" value="1"/>
</dbReference>
<keyword evidence="6 7" id="KW-0472">Membrane</keyword>
<feature type="transmembrane region" description="Helical" evidence="7">
    <location>
        <begin position="714"/>
        <end position="736"/>
    </location>
</feature>
<dbReference type="InterPro" id="IPR005828">
    <property type="entry name" value="MFS_sugar_transport-like"/>
</dbReference>
<feature type="domain" description="Major facilitator superfamily (MFS) profile" evidence="8">
    <location>
        <begin position="369"/>
        <end position="808"/>
    </location>
</feature>
<evidence type="ECO:0000256" key="1">
    <source>
        <dbReference type="ARBA" id="ARBA00004141"/>
    </source>
</evidence>
<dbReference type="PRINTS" id="PR00171">
    <property type="entry name" value="SUGRTRNSPORT"/>
</dbReference>
<protein>
    <recommendedName>
        <fullName evidence="8">Major facilitator superfamily (MFS) profile domain-containing protein</fullName>
    </recommendedName>
</protein>
<dbReference type="Pfam" id="PF11951">
    <property type="entry name" value="Fungal_trans_2"/>
    <property type="match status" value="1"/>
</dbReference>
<dbReference type="PANTHER" id="PTHR48022">
    <property type="entry name" value="PLASTIDIC GLUCOSE TRANSPORTER 4"/>
    <property type="match status" value="1"/>
</dbReference>
<feature type="transmembrane region" description="Helical" evidence="7">
    <location>
        <begin position="494"/>
        <end position="514"/>
    </location>
</feature>
<dbReference type="NCBIfam" id="TIGR00879">
    <property type="entry name" value="SP"/>
    <property type="match status" value="1"/>
</dbReference>
<feature type="transmembrane region" description="Helical" evidence="7">
    <location>
        <begin position="463"/>
        <end position="482"/>
    </location>
</feature>